<dbReference type="AlphaFoldDB" id="A0A8J8TQE1"/>
<organism evidence="1 2">
    <name type="scientific">Natronococcus pandeyae</name>
    <dbReference type="NCBI Taxonomy" id="2055836"/>
    <lineage>
        <taxon>Archaea</taxon>
        <taxon>Methanobacteriati</taxon>
        <taxon>Methanobacteriota</taxon>
        <taxon>Stenosarchaea group</taxon>
        <taxon>Halobacteria</taxon>
        <taxon>Halobacteriales</taxon>
        <taxon>Natrialbaceae</taxon>
        <taxon>Natronococcus</taxon>
    </lineage>
</organism>
<dbReference type="OrthoDB" id="71214at2157"/>
<gene>
    <name evidence="1" type="ORF">CV102_22735</name>
</gene>
<evidence type="ECO:0000313" key="1">
    <source>
        <dbReference type="EMBL" id="TYL36442.1"/>
    </source>
</evidence>
<dbReference type="Pfam" id="PF05402">
    <property type="entry name" value="PqqD"/>
    <property type="match status" value="1"/>
</dbReference>
<evidence type="ECO:0000313" key="2">
    <source>
        <dbReference type="Proteomes" id="UP000766904"/>
    </source>
</evidence>
<dbReference type="EMBL" id="PHNJ01000018">
    <property type="protein sequence ID" value="TYL36442.1"/>
    <property type="molecule type" value="Genomic_DNA"/>
</dbReference>
<keyword evidence="2" id="KW-1185">Reference proteome</keyword>
<dbReference type="InterPro" id="IPR041881">
    <property type="entry name" value="PqqD_sf"/>
</dbReference>
<protein>
    <submittedName>
        <fullName evidence="1">PqqD family protein</fullName>
    </submittedName>
</protein>
<name>A0A8J8TQE1_9EURY</name>
<dbReference type="Proteomes" id="UP000766904">
    <property type="component" value="Unassembled WGS sequence"/>
</dbReference>
<comment type="caution">
    <text evidence="1">The sequence shown here is derived from an EMBL/GenBank/DDBJ whole genome shotgun (WGS) entry which is preliminary data.</text>
</comment>
<sequence length="102" mass="11340">MGRSNSTSDTATVVAAPEQISTTLDEEEVILHLDSNTYFGLNEVGTRIWELVQEPRTVAEVCDAIVTEYDVDPARCESDVRVFLDRLAEADLIERHPDACQS</sequence>
<dbReference type="InterPro" id="IPR008792">
    <property type="entry name" value="PQQD"/>
</dbReference>
<proteinExistence type="predicted"/>
<accession>A0A8J8TQE1</accession>
<reference evidence="1" key="1">
    <citation type="submission" date="2017-11" db="EMBL/GenBank/DDBJ databases">
        <authorList>
            <person name="Kajale S.C."/>
            <person name="Sharma A."/>
        </authorList>
    </citation>
    <scope>NUCLEOTIDE SEQUENCE</scope>
    <source>
        <strain evidence="1">LS1_42</strain>
    </source>
</reference>
<dbReference type="Gene3D" id="1.10.10.1150">
    <property type="entry name" value="Coenzyme PQQ synthesis protein D (PqqD)"/>
    <property type="match status" value="1"/>
</dbReference>
<dbReference type="RefSeq" id="WP_148860277.1">
    <property type="nucleotide sequence ID" value="NZ_PHNJ01000018.1"/>
</dbReference>